<name>A0ABV5M2G7_9ACTN</name>
<accession>A0ABV5M2G7</accession>
<evidence type="ECO:0000313" key="2">
    <source>
        <dbReference type="EMBL" id="MFB9443026.1"/>
    </source>
</evidence>
<dbReference type="Gene3D" id="6.10.140.530">
    <property type="match status" value="3"/>
</dbReference>
<dbReference type="RefSeq" id="WP_246656700.1">
    <property type="nucleotide sequence ID" value="NZ_CP061913.1"/>
</dbReference>
<dbReference type="Pfam" id="PF03457">
    <property type="entry name" value="HA"/>
    <property type="match status" value="3"/>
</dbReference>
<proteinExistence type="predicted"/>
<feature type="domain" description="Helicase-associated" evidence="1">
    <location>
        <begin position="120"/>
        <end position="180"/>
    </location>
</feature>
<evidence type="ECO:0000313" key="3">
    <source>
        <dbReference type="Proteomes" id="UP001589608"/>
    </source>
</evidence>
<feature type="domain" description="Helicase-associated" evidence="1">
    <location>
        <begin position="50"/>
        <end position="113"/>
    </location>
</feature>
<organism evidence="2 3">
    <name type="scientific">Dactylosporangium vinaceum</name>
    <dbReference type="NCBI Taxonomy" id="53362"/>
    <lineage>
        <taxon>Bacteria</taxon>
        <taxon>Bacillati</taxon>
        <taxon>Actinomycetota</taxon>
        <taxon>Actinomycetes</taxon>
        <taxon>Micromonosporales</taxon>
        <taxon>Micromonosporaceae</taxon>
        <taxon>Dactylosporangium</taxon>
    </lineage>
</organism>
<dbReference type="PANTHER" id="PTHR33418:SF1">
    <property type="entry name" value="HELICASE-ASSOCIATED DOMAIN-CONTAINING PROTEIN"/>
    <property type="match status" value="1"/>
</dbReference>
<evidence type="ECO:0000259" key="1">
    <source>
        <dbReference type="Pfam" id="PF03457"/>
    </source>
</evidence>
<dbReference type="Proteomes" id="UP001589608">
    <property type="component" value="Unassembled WGS sequence"/>
</dbReference>
<protein>
    <submittedName>
        <fullName evidence="2">Helicase associated domain-containing protein</fullName>
    </submittedName>
</protein>
<reference evidence="2 3" key="1">
    <citation type="submission" date="2024-09" db="EMBL/GenBank/DDBJ databases">
        <authorList>
            <person name="Sun Q."/>
            <person name="Mori K."/>
        </authorList>
    </citation>
    <scope>NUCLEOTIDE SEQUENCE [LARGE SCALE GENOMIC DNA]</scope>
    <source>
        <strain evidence="2 3">JCM 3307</strain>
    </source>
</reference>
<gene>
    <name evidence="2" type="ORF">ACFFTR_08020</name>
</gene>
<keyword evidence="3" id="KW-1185">Reference proteome</keyword>
<dbReference type="InterPro" id="IPR005114">
    <property type="entry name" value="Helicase_assoc"/>
</dbReference>
<feature type="domain" description="Helicase-associated" evidence="1">
    <location>
        <begin position="2"/>
        <end position="43"/>
    </location>
</feature>
<dbReference type="EMBL" id="JBHMCA010000019">
    <property type="protein sequence ID" value="MFB9443026.1"/>
    <property type="molecule type" value="Genomic_DNA"/>
</dbReference>
<comment type="caution">
    <text evidence="2">The sequence shown here is derived from an EMBL/GenBank/DDBJ whole genome shotgun (WGS) entry which is preliminary data.</text>
</comment>
<dbReference type="PANTHER" id="PTHR33418">
    <property type="entry name" value="HELICASE-ASSOCIATED"/>
    <property type="match status" value="1"/>
</dbReference>
<sequence>MRVPPDHVTADGYPLGSWIRMQRKQYTAGRIPADRATVLEALGIEWHPYEAMWQRGITAATAYHARHHHLQVPDEHTEADGYRLGQFIVAQRMLYKRGSLAADRIAALEAVGMIWNNRTHRFNVGVAAARRYHQTHGHLHVPSAYRTGDGYPLGRWLAQQRRALRDGRMPTERITALDDLSPTWRTG</sequence>